<dbReference type="InterPro" id="IPR004843">
    <property type="entry name" value="Calcineurin-like_PHP"/>
</dbReference>
<evidence type="ECO:0000256" key="2">
    <source>
        <dbReference type="ARBA" id="ARBA00022801"/>
    </source>
</evidence>
<dbReference type="Pfam" id="PF00149">
    <property type="entry name" value="Metallophos"/>
    <property type="match status" value="1"/>
</dbReference>
<gene>
    <name evidence="7" type="ORF">AS026_11215</name>
    <name evidence="6" type="ORF">AS026_11590</name>
    <name evidence="8" type="ORF">AS026_29870</name>
</gene>
<evidence type="ECO:0000313" key="9">
    <source>
        <dbReference type="Proteomes" id="UP000068164"/>
    </source>
</evidence>
<evidence type="ECO:0000313" key="7">
    <source>
        <dbReference type="EMBL" id="KWV49126.1"/>
    </source>
</evidence>
<dbReference type="InterPro" id="IPR026575">
    <property type="entry name" value="GpdQ/CpdA-like"/>
</dbReference>
<dbReference type="EMBL" id="LNCD01000093">
    <property type="protein sequence ID" value="KWV49016.1"/>
    <property type="molecule type" value="Genomic_DNA"/>
</dbReference>
<dbReference type="SUPFAM" id="SSF56300">
    <property type="entry name" value="Metallo-dependent phosphatases"/>
    <property type="match status" value="1"/>
</dbReference>
<name>A0A120FQQ1_9HYPH</name>
<keyword evidence="2" id="KW-0378">Hydrolase</keyword>
<organism evidence="8 9">
    <name type="scientific">Rhizobium altiplani</name>
    <dbReference type="NCBI Taxonomy" id="1864509"/>
    <lineage>
        <taxon>Bacteria</taxon>
        <taxon>Pseudomonadati</taxon>
        <taxon>Pseudomonadota</taxon>
        <taxon>Alphaproteobacteria</taxon>
        <taxon>Hyphomicrobiales</taxon>
        <taxon>Rhizobiaceae</taxon>
        <taxon>Rhizobium/Agrobacterium group</taxon>
        <taxon>Rhizobium</taxon>
    </lineage>
</organism>
<keyword evidence="1" id="KW-0479">Metal-binding</keyword>
<dbReference type="AlphaFoldDB" id="A0A120FQQ1"/>
<evidence type="ECO:0000313" key="6">
    <source>
        <dbReference type="EMBL" id="KWV49016.1"/>
    </source>
</evidence>
<comment type="similarity">
    <text evidence="4">Belongs to the cyclic nucleotide phosphodiesterase class-III family.</text>
</comment>
<dbReference type="InterPro" id="IPR029052">
    <property type="entry name" value="Metallo-depent_PP-like"/>
</dbReference>
<dbReference type="OrthoDB" id="651281at2"/>
<dbReference type="EMBL" id="LNCD01000018">
    <property type="protein sequence ID" value="KWV58881.1"/>
    <property type="molecule type" value="Genomic_DNA"/>
</dbReference>
<evidence type="ECO:0000256" key="1">
    <source>
        <dbReference type="ARBA" id="ARBA00022723"/>
    </source>
</evidence>
<dbReference type="CDD" id="cd07402">
    <property type="entry name" value="MPP_GpdQ"/>
    <property type="match status" value="1"/>
</dbReference>
<dbReference type="GO" id="GO:0046872">
    <property type="term" value="F:metal ion binding"/>
    <property type="evidence" value="ECO:0007669"/>
    <property type="project" value="UniProtKB-KW"/>
</dbReference>
<evidence type="ECO:0000256" key="4">
    <source>
        <dbReference type="ARBA" id="ARBA00025742"/>
    </source>
</evidence>
<dbReference type="PANTHER" id="PTHR42988:SF2">
    <property type="entry name" value="CYCLIC NUCLEOTIDE PHOSPHODIESTERASE CBUA0032-RELATED"/>
    <property type="match status" value="1"/>
</dbReference>
<sequence>MDQSMKLIHLTDLHLVAPGKTLYGFDPAARLRTVIATINNEHADADLCVITGDLTDEGDAAAYQLLRDILQDLRVPHRLLLGNHDHRANFRRVFPDAAIDATGFVQSVLDLPAGRLIFLDTLVTDHGHGSLGCGRFEWLLERLAEEPIRPSYLFCHHPLQSIGLPHFAPHITLVPRNAVGPLVKTGSVRHIFCGHVHVDVGGTWQGVPFSASRGVAHQIIPHLERRDARFVNDAPAFNVALVRDDSVLINQFEVSSRVVVAISPEEFMPEGFQ</sequence>
<reference evidence="8 9" key="1">
    <citation type="submission" date="2015-11" db="EMBL/GenBank/DDBJ databases">
        <title>Draft Genome Sequence of the Strain BR 10423 (Rhizobium sp.) isolated from nodules of Mimosa pudica.</title>
        <authorList>
            <person name="Barauna A.C."/>
            <person name="Zilli J.E."/>
            <person name="Simoes-Araujo J.L."/>
            <person name="Reis V.M."/>
            <person name="James E.K."/>
            <person name="Reis F.B.Jr."/>
            <person name="Rouws L.F."/>
            <person name="Passos S.R."/>
            <person name="Gois S.R."/>
        </authorList>
    </citation>
    <scope>NUCLEOTIDE SEQUENCE [LARGE SCALE GENOMIC DNA]</scope>
    <source>
        <strain evidence="8 9">BR10423</strain>
    </source>
</reference>
<dbReference type="GO" id="GO:0004112">
    <property type="term" value="F:cyclic-nucleotide phosphodiesterase activity"/>
    <property type="evidence" value="ECO:0007669"/>
    <property type="project" value="InterPro"/>
</dbReference>
<proteinExistence type="inferred from homology"/>
<keyword evidence="9" id="KW-1185">Reference proteome</keyword>
<dbReference type="EMBL" id="LNCD01000092">
    <property type="protein sequence ID" value="KWV49126.1"/>
    <property type="molecule type" value="Genomic_DNA"/>
</dbReference>
<evidence type="ECO:0000313" key="8">
    <source>
        <dbReference type="EMBL" id="KWV58881.1"/>
    </source>
</evidence>
<dbReference type="PANTHER" id="PTHR42988">
    <property type="entry name" value="PHOSPHOHYDROLASE"/>
    <property type="match status" value="1"/>
</dbReference>
<accession>A0A120FQQ1</accession>
<protein>
    <submittedName>
        <fullName evidence="8">3',5'-cyclic-nucleotide phosphodiesterase</fullName>
    </submittedName>
</protein>
<feature type="domain" description="Calcineurin-like phosphoesterase" evidence="5">
    <location>
        <begin position="5"/>
        <end position="198"/>
    </location>
</feature>
<dbReference type="Gene3D" id="3.60.21.10">
    <property type="match status" value="1"/>
</dbReference>
<keyword evidence="3" id="KW-0408">Iron</keyword>
<evidence type="ECO:0000259" key="5">
    <source>
        <dbReference type="Pfam" id="PF00149"/>
    </source>
</evidence>
<evidence type="ECO:0000256" key="3">
    <source>
        <dbReference type="ARBA" id="ARBA00023004"/>
    </source>
</evidence>
<dbReference type="InterPro" id="IPR050884">
    <property type="entry name" value="CNP_phosphodiesterase-III"/>
</dbReference>
<dbReference type="Proteomes" id="UP000068164">
    <property type="component" value="Unassembled WGS sequence"/>
</dbReference>
<comment type="caution">
    <text evidence="8">The sequence shown here is derived from an EMBL/GenBank/DDBJ whole genome shotgun (WGS) entry which is preliminary data.</text>
</comment>